<feature type="region of interest" description="Disordered" evidence="1">
    <location>
        <begin position="62"/>
        <end position="88"/>
    </location>
</feature>
<dbReference type="EMBL" id="MLYO01000072">
    <property type="protein sequence ID" value="OIJ94029.1"/>
    <property type="molecule type" value="Genomic_DNA"/>
</dbReference>
<organism evidence="2 3">
    <name type="scientific">Streptomyces monashensis</name>
    <dbReference type="NCBI Taxonomy" id="1678012"/>
    <lineage>
        <taxon>Bacteria</taxon>
        <taxon>Bacillati</taxon>
        <taxon>Actinomycetota</taxon>
        <taxon>Actinomycetes</taxon>
        <taxon>Kitasatosporales</taxon>
        <taxon>Streptomycetaceae</taxon>
        <taxon>Streptomyces</taxon>
    </lineage>
</organism>
<proteinExistence type="predicted"/>
<comment type="caution">
    <text evidence="2">The sequence shown here is derived from an EMBL/GenBank/DDBJ whole genome shotgun (WGS) entry which is preliminary data.</text>
</comment>
<feature type="region of interest" description="Disordered" evidence="1">
    <location>
        <begin position="117"/>
        <end position="177"/>
    </location>
</feature>
<gene>
    <name evidence="2" type="ORF">BIV23_36785</name>
</gene>
<dbReference type="Proteomes" id="UP000179642">
    <property type="component" value="Unassembled WGS sequence"/>
</dbReference>
<evidence type="ECO:0000256" key="1">
    <source>
        <dbReference type="SAM" id="MobiDB-lite"/>
    </source>
</evidence>
<evidence type="ECO:0000313" key="2">
    <source>
        <dbReference type="EMBL" id="OIJ94029.1"/>
    </source>
</evidence>
<keyword evidence="3" id="KW-1185">Reference proteome</keyword>
<name>A0A1S2PJQ2_9ACTN</name>
<reference evidence="2 3" key="1">
    <citation type="submission" date="2016-10" db="EMBL/GenBank/DDBJ databases">
        <title>Genome sequence of Streptomyces sp. MUSC 1.</title>
        <authorList>
            <person name="Lee L.-H."/>
            <person name="Ser H.-L."/>
            <person name="Law J.W.-F."/>
        </authorList>
    </citation>
    <scope>NUCLEOTIDE SEQUENCE [LARGE SCALE GENOMIC DNA]</scope>
    <source>
        <strain evidence="2 3">MUSC 1</strain>
    </source>
</reference>
<feature type="compositionally biased region" description="Basic and acidic residues" evidence="1">
    <location>
        <begin position="12"/>
        <end position="25"/>
    </location>
</feature>
<feature type="compositionally biased region" description="Low complexity" evidence="1">
    <location>
        <begin position="130"/>
        <end position="140"/>
    </location>
</feature>
<dbReference type="AlphaFoldDB" id="A0A1S2PJQ2"/>
<accession>A0A1S2PJQ2</accession>
<feature type="region of interest" description="Disordered" evidence="1">
    <location>
        <begin position="1"/>
        <end position="25"/>
    </location>
</feature>
<evidence type="ECO:0000313" key="3">
    <source>
        <dbReference type="Proteomes" id="UP000179642"/>
    </source>
</evidence>
<protein>
    <submittedName>
        <fullName evidence="2">Uncharacterized protein</fullName>
    </submittedName>
</protein>
<sequence length="177" mass="18889">MCAGGGAGSDRVGLEEDRVLDGEEGVRPEDLPRLRRVGHVHMVRLGAVGAVAGRLRHLRAVRRQQPPRRGGGARVGERGRVRGGRLVEPVQVCGHDRERLHPGPGLAAEAQAEHVPARVGVGEQQRGTVRRAGAAGPDPGDAVDHAQPTAGCRQKTGVRERLPAEQLGHPQRRHDEA</sequence>